<evidence type="ECO:0000313" key="6">
    <source>
        <dbReference type="EMBL" id="TGE08696.1"/>
    </source>
</evidence>
<evidence type="ECO:0000256" key="4">
    <source>
        <dbReference type="ARBA" id="ARBA00023239"/>
    </source>
</evidence>
<proteinExistence type="predicted"/>
<gene>
    <name evidence="6" type="ORF">EU556_13475</name>
</gene>
<comment type="subcellular location">
    <subcellularLocation>
        <location evidence="1">Periplasm</location>
    </subcellularLocation>
</comment>
<evidence type="ECO:0000256" key="3">
    <source>
        <dbReference type="ARBA" id="ARBA00022764"/>
    </source>
</evidence>
<accession>A0A4Z0PB95</accession>
<comment type="caution">
    <text evidence="6">The sequence shown here is derived from an EMBL/GenBank/DDBJ whole genome shotgun (WGS) entry which is preliminary data.</text>
</comment>
<dbReference type="EMBL" id="SRLA01000002">
    <property type="protein sequence ID" value="TGE08696.1"/>
    <property type="molecule type" value="Genomic_DNA"/>
</dbReference>
<dbReference type="SUPFAM" id="SSF48230">
    <property type="entry name" value="Chondroitin AC/alginate lyase"/>
    <property type="match status" value="1"/>
</dbReference>
<keyword evidence="4" id="KW-0456">Lyase</keyword>
<dbReference type="PANTHER" id="PTHR39210">
    <property type="entry name" value="HEPARIN-SULFATE LYASE"/>
    <property type="match status" value="1"/>
</dbReference>
<dbReference type="RefSeq" id="WP_135434606.1">
    <property type="nucleotide sequence ID" value="NZ_SRLA01000002.1"/>
</dbReference>
<evidence type="ECO:0000259" key="5">
    <source>
        <dbReference type="Pfam" id="PF07940"/>
    </source>
</evidence>
<evidence type="ECO:0000313" key="7">
    <source>
        <dbReference type="Proteomes" id="UP000298337"/>
    </source>
</evidence>
<dbReference type="InterPro" id="IPR008929">
    <property type="entry name" value="Chondroitin_lyas"/>
</dbReference>
<evidence type="ECO:0000256" key="2">
    <source>
        <dbReference type="ARBA" id="ARBA00022729"/>
    </source>
</evidence>
<sequence>MTAAAVPSVRQSLAEPLRYAIYSGLYGSTAGEAPLDNSSADGRRARATYAKNAAFVVLLNARITAGQLTELSSTERTALVLRVRTVLEACNPAVEPFASFSGTSYTEWQWRSKELIDYLVAYDLLRGAGESSASLQAAHAKLQQFAGNLYLQSNKPFLGLSFYRQVKNNHTLMTAAALGMAAVVLNDASSADSNQQPANWINVAMHTIDNVLWQDAERQSDPKTVAGYAEGPYYFKYAFLNCLPFFRAMGHFLPDGELAYSFGGTTRAIRNPYFDPRYDRLYDWVTAILMPDGRFPALEDSYVDMGMPELALTGKARYVRPLSLSKLDTRQMNSLGAQLRDIPVDMRAAYLAAQLSPAVSEQPTMVALPQSGNLVFRSGSDSVASYLHLYGKNGLAQTNSGGHSHADAGSFVLHANGQLLALDPGYLSYNRRAEVGNATNHNMLLVDGAGPAIGTAGAANDAAATIQHTFSTPQLGYGEVETAYKGATITRKALFIRNSYYLLADVVQATAAHTYTWQLHGYGLEGGTSITGTFLDNLENQEGIWQKNGASLLAHVTAAGGATYAKATNVHEVTYNTPENHTTLLARRTGTQAQFLAALYPYTTTKPTIATTSTTSTAGLTHTDAQFTDVVFTQSDTTLAARSGLAPAPISSDALLTFYSRDAKGGFAQAFLEEGKLLQDGATTVLSSSKRATISWQKIAPGQYAGYVSRPTTLTIGLADAPLTLTGAEGSQFTYDAATHQLQVQLTAATNFQVQLQPNRPLPVELVRFTGTRQAAGVQLAWQTATELQNRGFAVERRTATESTFQPIGFVVGQGTTTSATAYSFRDLGAPATTTYYRLRQINQDGTATYSAVVVLAPAEQPVGLTAVPVPARTFLTVSFPDADQIVHLKLLDQQGRTVSQQQFQGQTQVPVGHLPAGAYYLQALDAVTGQPLAKPKRVLVAP</sequence>
<keyword evidence="2" id="KW-0732">Signal</keyword>
<dbReference type="PANTHER" id="PTHR39210:SF1">
    <property type="entry name" value="HEPARIN-SULFATE LYASE"/>
    <property type="match status" value="1"/>
</dbReference>
<protein>
    <recommendedName>
        <fullName evidence="5">Heparinase II/III-like C-terminal domain-containing protein</fullName>
    </recommendedName>
</protein>
<dbReference type="GO" id="GO:0042597">
    <property type="term" value="C:periplasmic space"/>
    <property type="evidence" value="ECO:0007669"/>
    <property type="project" value="UniProtKB-SubCell"/>
</dbReference>
<dbReference type="Pfam" id="PF07940">
    <property type="entry name" value="Hepar_II_III_C"/>
    <property type="match status" value="1"/>
</dbReference>
<evidence type="ECO:0000256" key="1">
    <source>
        <dbReference type="ARBA" id="ARBA00004418"/>
    </source>
</evidence>
<dbReference type="Proteomes" id="UP000298337">
    <property type="component" value="Unassembled WGS sequence"/>
</dbReference>
<dbReference type="GO" id="GO:0016829">
    <property type="term" value="F:lyase activity"/>
    <property type="evidence" value="ECO:0007669"/>
    <property type="project" value="UniProtKB-KW"/>
</dbReference>
<organism evidence="6 7">
    <name type="scientific">Hymenobacter fodinae</name>
    <dbReference type="NCBI Taxonomy" id="2510796"/>
    <lineage>
        <taxon>Bacteria</taxon>
        <taxon>Pseudomonadati</taxon>
        <taxon>Bacteroidota</taxon>
        <taxon>Cytophagia</taxon>
        <taxon>Cytophagales</taxon>
        <taxon>Hymenobacteraceae</taxon>
        <taxon>Hymenobacter</taxon>
    </lineage>
</organism>
<dbReference type="AlphaFoldDB" id="A0A4Z0PB95"/>
<feature type="domain" description="Heparinase II/III-like C-terminal" evidence="5">
    <location>
        <begin position="364"/>
        <end position="520"/>
    </location>
</feature>
<dbReference type="Gene3D" id="2.60.40.10">
    <property type="entry name" value="Immunoglobulins"/>
    <property type="match status" value="1"/>
</dbReference>
<dbReference type="InterPro" id="IPR012480">
    <property type="entry name" value="Hepar_II_III_C"/>
</dbReference>
<dbReference type="Gene3D" id="2.70.98.70">
    <property type="match status" value="1"/>
</dbReference>
<keyword evidence="7" id="KW-1185">Reference proteome</keyword>
<name>A0A4Z0PB95_9BACT</name>
<reference evidence="6 7" key="1">
    <citation type="submission" date="2019-04" db="EMBL/GenBank/DDBJ databases">
        <authorList>
            <person name="Feng G."/>
            <person name="Zhang J."/>
            <person name="Zhu H."/>
        </authorList>
    </citation>
    <scope>NUCLEOTIDE SEQUENCE [LARGE SCALE GENOMIC DNA]</scope>
    <source>
        <strain evidence="6 7">92R-1</strain>
    </source>
</reference>
<keyword evidence="3" id="KW-0574">Periplasm</keyword>
<dbReference type="OrthoDB" id="847053at2"/>
<dbReference type="Gene3D" id="1.50.10.100">
    <property type="entry name" value="Chondroitin AC/alginate lyase"/>
    <property type="match status" value="1"/>
</dbReference>
<dbReference type="InterPro" id="IPR013783">
    <property type="entry name" value="Ig-like_fold"/>
</dbReference>